<feature type="transmembrane region" description="Helical" evidence="6">
    <location>
        <begin position="137"/>
        <end position="155"/>
    </location>
</feature>
<dbReference type="InterPro" id="IPR036259">
    <property type="entry name" value="MFS_trans_sf"/>
</dbReference>
<feature type="transmembrane region" description="Helical" evidence="6">
    <location>
        <begin position="320"/>
        <end position="343"/>
    </location>
</feature>
<dbReference type="OrthoDB" id="6612291at2759"/>
<dbReference type="InterPro" id="IPR005828">
    <property type="entry name" value="MFS_sugar_transport-like"/>
</dbReference>
<keyword evidence="4 6" id="KW-1133">Transmembrane helix</keyword>
<comment type="subcellular location">
    <subcellularLocation>
        <location evidence="1">Membrane</location>
        <topology evidence="1">Multi-pass membrane protein</topology>
    </subcellularLocation>
</comment>
<feature type="transmembrane region" description="Helical" evidence="6">
    <location>
        <begin position="408"/>
        <end position="427"/>
    </location>
</feature>
<evidence type="ECO:0000256" key="2">
    <source>
        <dbReference type="ARBA" id="ARBA00010992"/>
    </source>
</evidence>
<gene>
    <name evidence="8" type="ORF">PAC_19236</name>
</gene>
<dbReference type="PROSITE" id="PS00217">
    <property type="entry name" value="SUGAR_TRANSPORT_2"/>
    <property type="match status" value="1"/>
</dbReference>
<dbReference type="Gene3D" id="1.20.1250.20">
    <property type="entry name" value="MFS general substrate transporter like domains"/>
    <property type="match status" value="1"/>
</dbReference>
<dbReference type="GO" id="GO:0016020">
    <property type="term" value="C:membrane"/>
    <property type="evidence" value="ECO:0007669"/>
    <property type="project" value="UniProtKB-SubCell"/>
</dbReference>
<dbReference type="EMBL" id="FJOG01000069">
    <property type="protein sequence ID" value="CZR69336.1"/>
    <property type="molecule type" value="Genomic_DNA"/>
</dbReference>
<dbReference type="InterPro" id="IPR005829">
    <property type="entry name" value="Sugar_transporter_CS"/>
</dbReference>
<feature type="transmembrane region" description="Helical" evidence="6">
    <location>
        <begin position="200"/>
        <end position="219"/>
    </location>
</feature>
<comment type="similarity">
    <text evidence="2">Belongs to the major facilitator superfamily. Sugar transporter (TC 2.A.1.1) family.</text>
</comment>
<protein>
    <submittedName>
        <fullName evidence="8">Related to MFS sugar permease</fullName>
    </submittedName>
</protein>
<proteinExistence type="inferred from homology"/>
<feature type="domain" description="Major facilitator superfamily (MFS) profile" evidence="7">
    <location>
        <begin position="62"/>
        <end position="504"/>
    </location>
</feature>
<feature type="transmembrane region" description="Helical" evidence="6">
    <location>
        <begin position="167"/>
        <end position="188"/>
    </location>
</feature>
<keyword evidence="3 6" id="KW-0812">Transmembrane</keyword>
<organism evidence="8 9">
    <name type="scientific">Phialocephala subalpina</name>
    <dbReference type="NCBI Taxonomy" id="576137"/>
    <lineage>
        <taxon>Eukaryota</taxon>
        <taxon>Fungi</taxon>
        <taxon>Dikarya</taxon>
        <taxon>Ascomycota</taxon>
        <taxon>Pezizomycotina</taxon>
        <taxon>Leotiomycetes</taxon>
        <taxon>Helotiales</taxon>
        <taxon>Mollisiaceae</taxon>
        <taxon>Phialocephala</taxon>
        <taxon>Phialocephala fortinii species complex</taxon>
    </lineage>
</organism>
<dbReference type="AlphaFoldDB" id="A0A1L7XWD5"/>
<feature type="transmembrane region" description="Helical" evidence="6">
    <location>
        <begin position="231"/>
        <end position="248"/>
    </location>
</feature>
<dbReference type="InterPro" id="IPR020846">
    <property type="entry name" value="MFS_dom"/>
</dbReference>
<dbReference type="InterPro" id="IPR050360">
    <property type="entry name" value="MFS_Sugar_Transporters"/>
</dbReference>
<evidence type="ECO:0000259" key="7">
    <source>
        <dbReference type="PROSITE" id="PS50850"/>
    </source>
</evidence>
<dbReference type="Proteomes" id="UP000184330">
    <property type="component" value="Unassembled WGS sequence"/>
</dbReference>
<dbReference type="PROSITE" id="PS50850">
    <property type="entry name" value="MFS"/>
    <property type="match status" value="1"/>
</dbReference>
<accession>A0A1L7XWD5</accession>
<reference evidence="8 9" key="1">
    <citation type="submission" date="2016-03" db="EMBL/GenBank/DDBJ databases">
        <authorList>
            <person name="Ploux O."/>
        </authorList>
    </citation>
    <scope>NUCLEOTIDE SEQUENCE [LARGE SCALE GENOMIC DNA]</scope>
    <source>
        <strain evidence="8 9">UAMH 11012</strain>
    </source>
</reference>
<evidence type="ECO:0000313" key="8">
    <source>
        <dbReference type="EMBL" id="CZR69336.1"/>
    </source>
</evidence>
<dbReference type="PANTHER" id="PTHR48022">
    <property type="entry name" value="PLASTIDIC GLUCOSE TRANSPORTER 4"/>
    <property type="match status" value="1"/>
</dbReference>
<dbReference type="FunFam" id="1.20.1250.20:FF:000078">
    <property type="entry name" value="MFS maltose transporter, putative"/>
    <property type="match status" value="1"/>
</dbReference>
<dbReference type="PROSITE" id="PS00216">
    <property type="entry name" value="SUGAR_TRANSPORT_1"/>
    <property type="match status" value="1"/>
</dbReference>
<dbReference type="SUPFAM" id="SSF103473">
    <property type="entry name" value="MFS general substrate transporter"/>
    <property type="match status" value="1"/>
</dbReference>
<dbReference type="PANTHER" id="PTHR48022:SF33">
    <property type="entry name" value="SUGAR PERMEASE, PUTATIVE (AFU_ORTHOLOGUE AFUA_6G12040)-RELATED"/>
    <property type="match status" value="1"/>
</dbReference>
<feature type="transmembrane region" description="Helical" evidence="6">
    <location>
        <begin position="110"/>
        <end position="130"/>
    </location>
</feature>
<feature type="transmembrane region" description="Helical" evidence="6">
    <location>
        <begin position="355"/>
        <end position="374"/>
    </location>
</feature>
<feature type="transmembrane region" description="Helical" evidence="6">
    <location>
        <begin position="381"/>
        <end position="402"/>
    </location>
</feature>
<evidence type="ECO:0000256" key="5">
    <source>
        <dbReference type="ARBA" id="ARBA00023136"/>
    </source>
</evidence>
<keyword evidence="9" id="KW-1185">Reference proteome</keyword>
<feature type="transmembrane region" description="Helical" evidence="6">
    <location>
        <begin position="482"/>
        <end position="500"/>
    </location>
</feature>
<dbReference type="Pfam" id="PF00083">
    <property type="entry name" value="Sugar_tr"/>
    <property type="match status" value="1"/>
</dbReference>
<name>A0A1L7XWD5_9HELO</name>
<dbReference type="GO" id="GO:0005351">
    <property type="term" value="F:carbohydrate:proton symporter activity"/>
    <property type="evidence" value="ECO:0007669"/>
    <property type="project" value="TreeGrafter"/>
</dbReference>
<keyword evidence="5 6" id="KW-0472">Membrane</keyword>
<evidence type="ECO:0000256" key="4">
    <source>
        <dbReference type="ARBA" id="ARBA00022989"/>
    </source>
</evidence>
<evidence type="ECO:0000256" key="3">
    <source>
        <dbReference type="ARBA" id="ARBA00022692"/>
    </source>
</evidence>
<sequence>MASFTKETETSAQAVQIESLVPHLKCQYSNDVLAQRGAILMEEEISLSVWQTAKLHWRALLICSVSFTAGMVFGYDVVVNSASISMPAFFIYFGDIGPTGPYLPSKWTSLWTAMSALCQALGAWLVGFLLDRYGRKWPASFAGLITLAGSAVQYTCNSRGSLLAGKMVVGLGIGAAMATATTYASEVAPLKLRAPVQSSLVLFTVFMQGVALGIIRSFVPNIAPQAFRNAFAIQWAFGGLVVLAFAVTPEYKSPIYLINNGHLGRAHKAMTRIYGSKTDVDARLAYLAKTIREEKSKDNLEQGTYFDCFKGNDRKRTLTVIFLYTAANWAGAAFLAQSIYFLIIAGLPAIHAFDVSIGGFGLACIIIVSSWFFMDKISRRIGFIVGVVINFLIMLTIGALYYKSGTSAIWGIAVIMNVLISLQTSLMQGLGWPIAAELSSYRLRGKTMSIAIIMQTFSTWLTTFIVPYIYNVDSGNLGARTGFIFAGTSILLLIGAYFLVPETINMTIEEIDIAYEKKIPARHIKKGVVTLDIVHELKGGEVKEV</sequence>
<evidence type="ECO:0000256" key="1">
    <source>
        <dbReference type="ARBA" id="ARBA00004141"/>
    </source>
</evidence>
<feature type="transmembrane region" description="Helical" evidence="6">
    <location>
        <begin position="448"/>
        <end position="470"/>
    </location>
</feature>
<evidence type="ECO:0000313" key="9">
    <source>
        <dbReference type="Proteomes" id="UP000184330"/>
    </source>
</evidence>
<evidence type="ECO:0000256" key="6">
    <source>
        <dbReference type="SAM" id="Phobius"/>
    </source>
</evidence>